<feature type="transmembrane region" description="Helical" evidence="1">
    <location>
        <begin position="479"/>
        <end position="501"/>
    </location>
</feature>
<dbReference type="Proteomes" id="UP000011087">
    <property type="component" value="Unassembled WGS sequence"/>
</dbReference>
<feature type="transmembrane region" description="Helical" evidence="1">
    <location>
        <begin position="819"/>
        <end position="839"/>
    </location>
</feature>
<proteinExistence type="predicted"/>
<feature type="transmembrane region" description="Helical" evidence="1">
    <location>
        <begin position="954"/>
        <end position="972"/>
    </location>
</feature>
<dbReference type="AlphaFoldDB" id="L1IGF7"/>
<keyword evidence="1" id="KW-0472">Membrane</keyword>
<organism evidence="2">
    <name type="scientific">Guillardia theta (strain CCMP2712)</name>
    <name type="common">Cryptophyte</name>
    <dbReference type="NCBI Taxonomy" id="905079"/>
    <lineage>
        <taxon>Eukaryota</taxon>
        <taxon>Cryptophyceae</taxon>
        <taxon>Pyrenomonadales</taxon>
        <taxon>Geminigeraceae</taxon>
        <taxon>Guillardia</taxon>
    </lineage>
</organism>
<feature type="transmembrane region" description="Helical" evidence="1">
    <location>
        <begin position="687"/>
        <end position="709"/>
    </location>
</feature>
<evidence type="ECO:0000313" key="2">
    <source>
        <dbReference type="EMBL" id="EKX34915.1"/>
    </source>
</evidence>
<gene>
    <name evidence="2" type="ORF">GUITHDRAFT_118959</name>
</gene>
<dbReference type="RefSeq" id="XP_005821895.1">
    <property type="nucleotide sequence ID" value="XM_005821838.1"/>
</dbReference>
<dbReference type="GeneID" id="17291618"/>
<dbReference type="EMBL" id="JH993101">
    <property type="protein sequence ID" value="EKX34915.1"/>
    <property type="molecule type" value="Genomic_DNA"/>
</dbReference>
<dbReference type="KEGG" id="gtt:GUITHDRAFT_118959"/>
<feature type="transmembrane region" description="Helical" evidence="1">
    <location>
        <begin position="721"/>
        <end position="743"/>
    </location>
</feature>
<reference evidence="2 4" key="1">
    <citation type="journal article" date="2012" name="Nature">
        <title>Algal genomes reveal evolutionary mosaicism and the fate of nucleomorphs.</title>
        <authorList>
            <consortium name="DOE Joint Genome Institute"/>
            <person name="Curtis B.A."/>
            <person name="Tanifuji G."/>
            <person name="Burki F."/>
            <person name="Gruber A."/>
            <person name="Irimia M."/>
            <person name="Maruyama S."/>
            <person name="Arias M.C."/>
            <person name="Ball S.G."/>
            <person name="Gile G.H."/>
            <person name="Hirakawa Y."/>
            <person name="Hopkins J.F."/>
            <person name="Kuo A."/>
            <person name="Rensing S.A."/>
            <person name="Schmutz J."/>
            <person name="Symeonidi A."/>
            <person name="Elias M."/>
            <person name="Eveleigh R.J."/>
            <person name="Herman E.K."/>
            <person name="Klute M.J."/>
            <person name="Nakayama T."/>
            <person name="Obornik M."/>
            <person name="Reyes-Prieto A."/>
            <person name="Armbrust E.V."/>
            <person name="Aves S.J."/>
            <person name="Beiko R.G."/>
            <person name="Coutinho P."/>
            <person name="Dacks J.B."/>
            <person name="Durnford D.G."/>
            <person name="Fast N.M."/>
            <person name="Green B.R."/>
            <person name="Grisdale C.J."/>
            <person name="Hempel F."/>
            <person name="Henrissat B."/>
            <person name="Hoppner M.P."/>
            <person name="Ishida K."/>
            <person name="Kim E."/>
            <person name="Koreny L."/>
            <person name="Kroth P.G."/>
            <person name="Liu Y."/>
            <person name="Malik S.B."/>
            <person name="Maier U.G."/>
            <person name="McRose D."/>
            <person name="Mock T."/>
            <person name="Neilson J.A."/>
            <person name="Onodera N.T."/>
            <person name="Poole A.M."/>
            <person name="Pritham E.J."/>
            <person name="Richards T.A."/>
            <person name="Rocap G."/>
            <person name="Roy S.W."/>
            <person name="Sarai C."/>
            <person name="Schaack S."/>
            <person name="Shirato S."/>
            <person name="Slamovits C.H."/>
            <person name="Spencer D.F."/>
            <person name="Suzuki S."/>
            <person name="Worden A.Z."/>
            <person name="Zauner S."/>
            <person name="Barry K."/>
            <person name="Bell C."/>
            <person name="Bharti A.K."/>
            <person name="Crow J.A."/>
            <person name="Grimwood J."/>
            <person name="Kramer R."/>
            <person name="Lindquist E."/>
            <person name="Lucas S."/>
            <person name="Salamov A."/>
            <person name="McFadden G.I."/>
            <person name="Lane C.E."/>
            <person name="Keeling P.J."/>
            <person name="Gray M.W."/>
            <person name="Grigoriev I.V."/>
            <person name="Archibald J.M."/>
        </authorList>
    </citation>
    <scope>NUCLEOTIDE SEQUENCE</scope>
    <source>
        <strain evidence="2 4">CCMP2712</strain>
    </source>
</reference>
<feature type="transmembrane region" description="Helical" evidence="1">
    <location>
        <begin position="884"/>
        <end position="903"/>
    </location>
</feature>
<evidence type="ECO:0000313" key="4">
    <source>
        <dbReference type="Proteomes" id="UP000011087"/>
    </source>
</evidence>
<keyword evidence="4" id="KW-1185">Reference proteome</keyword>
<sequence length="979" mass="109278">MTINSGWMKIWKAAAGGAFQATAPFVPDVAFIDGQIKLMKPTSVKTWQLFLVCQFVNCVRRHFEAGVSTVVLAFDNYEHVPVCKGMTQHKRNKKVNSFSFASGECLPPIIPDNWEDAIRNRLFKSRVIDYVKTNLHKHLTLAAHQRLIIDHNSTPVVHLPNGTCQDFELPHAGLKGESDVKFTSYTHLGNLLIDAIDGDYVPMAMVHLENLARAGTPEASLPQIAIYRMRVRAGAAAPASASEPKYEYVHINRMAQELCDDVARHCPGCRNACTVLASFAILTGCDYTQGLPTIGPTRVWCNRERVIPLLSTLRGGQEAHDRDVATLSLACPVLYAAVYERRVSVRVNQSAYAGLGVGEMEDRAYLRSNARNSLWTLHYWNAETDHPDPYSNTFGYKRARGAAREPVIPFFPYRIKDRGAQVRAKGSRMVVVNKKSFYPNTIQYAPQPLGNHYVPADQQKAVDYVQSYSLISYKNTAKIANSVIAVILFFLTFGACCVTITRSYGQSKIPMNIITYSIDPWDEYQTFGDVLKGFTNATGTKKDNVRTLWAWSKCDQYITTGRVPKSTDKLTLEVVSGNNPVYIPGGCNCIAQVANAMGDGWLYATATAPSKDDVKKMINFCTYEGSMPHNLTAKPKAYRTLFYVYSFLFLSCTCILIANFMHDLVVMMLKSSKASPENLFAAIKWKLIATVVVFLGLTIALMITLLLVNKGAPTDAKNPEIGLTVGIFIMVAAAVVLFVVPYLTYPNVLDAIHGLISHEIDTGILLIDKEIRDRYLASDVLNAQGQIEQLWTDVLAIPAFVSLIIAVCIMRGWTDYDILLYNALLVFLLLLFTAAGNWVTCHWTRVVTFIEAQNKQNQNVPEKRQSSMVLGAISNNLDGFYQGYKNTITLCQLFIIIALCFTATPTSDVTQYSYIAMYNWLVLMVSLFAVFVFPDLWNDFQALKLHNVTATKQAFLNVLIFMTFLTVSYTEYAKKSLVS</sequence>
<accession>L1IGF7</accession>
<feature type="transmembrane region" description="Helical" evidence="1">
    <location>
        <begin position="641"/>
        <end position="661"/>
    </location>
</feature>
<keyword evidence="1" id="KW-1133">Transmembrane helix</keyword>
<dbReference type="CDD" id="cd09900">
    <property type="entry name" value="H3TH_XPG-like"/>
    <property type="match status" value="1"/>
</dbReference>
<reference evidence="3" key="3">
    <citation type="submission" date="2016-03" db="UniProtKB">
        <authorList>
            <consortium name="EnsemblProtists"/>
        </authorList>
    </citation>
    <scope>IDENTIFICATION</scope>
</reference>
<dbReference type="HOGENOM" id="CLU_303939_0_0_1"/>
<keyword evidence="1" id="KW-0812">Transmembrane</keyword>
<evidence type="ECO:0000256" key="1">
    <source>
        <dbReference type="SAM" id="Phobius"/>
    </source>
</evidence>
<dbReference type="PaxDb" id="55529-EKX34915"/>
<protein>
    <submittedName>
        <fullName evidence="2 3">Uncharacterized protein</fullName>
    </submittedName>
</protein>
<name>L1IGF7_GUITC</name>
<reference evidence="4" key="2">
    <citation type="submission" date="2012-11" db="EMBL/GenBank/DDBJ databases">
        <authorList>
            <person name="Kuo A."/>
            <person name="Curtis B.A."/>
            <person name="Tanifuji G."/>
            <person name="Burki F."/>
            <person name="Gruber A."/>
            <person name="Irimia M."/>
            <person name="Maruyama S."/>
            <person name="Arias M.C."/>
            <person name="Ball S.G."/>
            <person name="Gile G.H."/>
            <person name="Hirakawa Y."/>
            <person name="Hopkins J.F."/>
            <person name="Rensing S.A."/>
            <person name="Schmutz J."/>
            <person name="Symeonidi A."/>
            <person name="Elias M."/>
            <person name="Eveleigh R.J."/>
            <person name="Herman E.K."/>
            <person name="Klute M.J."/>
            <person name="Nakayama T."/>
            <person name="Obornik M."/>
            <person name="Reyes-Prieto A."/>
            <person name="Armbrust E.V."/>
            <person name="Aves S.J."/>
            <person name="Beiko R.G."/>
            <person name="Coutinho P."/>
            <person name="Dacks J.B."/>
            <person name="Durnford D.G."/>
            <person name="Fast N.M."/>
            <person name="Green B.R."/>
            <person name="Grisdale C."/>
            <person name="Hempe F."/>
            <person name="Henrissat B."/>
            <person name="Hoppner M.P."/>
            <person name="Ishida K.-I."/>
            <person name="Kim E."/>
            <person name="Koreny L."/>
            <person name="Kroth P.G."/>
            <person name="Liu Y."/>
            <person name="Malik S.-B."/>
            <person name="Maier U.G."/>
            <person name="McRose D."/>
            <person name="Mock T."/>
            <person name="Neilson J.A."/>
            <person name="Onodera N.T."/>
            <person name="Poole A.M."/>
            <person name="Pritham E.J."/>
            <person name="Richards T.A."/>
            <person name="Rocap G."/>
            <person name="Roy S.W."/>
            <person name="Sarai C."/>
            <person name="Schaack S."/>
            <person name="Shirato S."/>
            <person name="Slamovits C.H."/>
            <person name="Spencer D.F."/>
            <person name="Suzuki S."/>
            <person name="Worden A.Z."/>
            <person name="Zauner S."/>
            <person name="Barry K."/>
            <person name="Bell C."/>
            <person name="Bharti A.K."/>
            <person name="Crow J.A."/>
            <person name="Grimwood J."/>
            <person name="Kramer R."/>
            <person name="Lindquist E."/>
            <person name="Lucas S."/>
            <person name="Salamov A."/>
            <person name="McFadden G.I."/>
            <person name="Lane C.E."/>
            <person name="Keeling P.J."/>
            <person name="Gray M.W."/>
            <person name="Grigoriev I.V."/>
            <person name="Archibald J.M."/>
        </authorList>
    </citation>
    <scope>NUCLEOTIDE SEQUENCE</scope>
    <source>
        <strain evidence="4">CCMP2712</strain>
    </source>
</reference>
<dbReference type="EnsemblProtists" id="EKX34915">
    <property type="protein sequence ID" value="EKX34915"/>
    <property type="gene ID" value="GUITHDRAFT_118959"/>
</dbReference>
<feature type="transmembrane region" description="Helical" evidence="1">
    <location>
        <begin position="915"/>
        <end position="934"/>
    </location>
</feature>
<evidence type="ECO:0000313" key="3">
    <source>
        <dbReference type="EnsemblProtists" id="EKX34915"/>
    </source>
</evidence>
<feature type="transmembrane region" description="Helical" evidence="1">
    <location>
        <begin position="790"/>
        <end position="810"/>
    </location>
</feature>